<evidence type="ECO:0000313" key="4">
    <source>
        <dbReference type="Proteomes" id="UP000661435"/>
    </source>
</evidence>
<name>A0A8J6J282_9FIRM</name>
<dbReference type="AlphaFoldDB" id="A0A8J6J282"/>
<feature type="domain" description="Cupin type-2" evidence="2">
    <location>
        <begin position="43"/>
        <end position="109"/>
    </location>
</feature>
<reference evidence="3" key="1">
    <citation type="submission" date="2020-08" db="EMBL/GenBank/DDBJ databases">
        <title>Genome public.</title>
        <authorList>
            <person name="Liu C."/>
            <person name="Sun Q."/>
        </authorList>
    </citation>
    <scope>NUCLEOTIDE SEQUENCE</scope>
    <source>
        <strain evidence="3">NSJ-51</strain>
    </source>
</reference>
<accession>A0A8J6J282</accession>
<dbReference type="InterPro" id="IPR051610">
    <property type="entry name" value="GPI/OXD"/>
</dbReference>
<keyword evidence="1" id="KW-0479">Metal-binding</keyword>
<organism evidence="3 4">
    <name type="scientific">Lawsonibacter hominis</name>
    <dbReference type="NCBI Taxonomy" id="2763053"/>
    <lineage>
        <taxon>Bacteria</taxon>
        <taxon>Bacillati</taxon>
        <taxon>Bacillota</taxon>
        <taxon>Clostridia</taxon>
        <taxon>Eubacteriales</taxon>
        <taxon>Oscillospiraceae</taxon>
        <taxon>Lawsonibacter</taxon>
    </lineage>
</organism>
<dbReference type="GO" id="GO:0046872">
    <property type="term" value="F:metal ion binding"/>
    <property type="evidence" value="ECO:0007669"/>
    <property type="project" value="UniProtKB-KW"/>
</dbReference>
<sequence length="136" mass="14967">MKKLSIGALPVYRAAAPNVRDNLILVDAQEGAQNLSVGIGVYNKEQASEFHTHAGEEEVMIYLKGQGIMRMEDGSEVELQRGDITYVPAGEAHKLLNTGEGEFVFLFIYSPMGPEKNIRKWETVEGLSLTLDDLVG</sequence>
<dbReference type="InterPro" id="IPR013096">
    <property type="entry name" value="Cupin_2"/>
</dbReference>
<protein>
    <submittedName>
        <fullName evidence="3">Cupin domain-containing protein</fullName>
    </submittedName>
</protein>
<comment type="caution">
    <text evidence="3">The sequence shown here is derived from an EMBL/GenBank/DDBJ whole genome shotgun (WGS) entry which is preliminary data.</text>
</comment>
<dbReference type="InterPro" id="IPR014710">
    <property type="entry name" value="RmlC-like_jellyroll"/>
</dbReference>
<dbReference type="PANTHER" id="PTHR35848:SF6">
    <property type="entry name" value="CUPIN TYPE-2 DOMAIN-CONTAINING PROTEIN"/>
    <property type="match status" value="1"/>
</dbReference>
<evidence type="ECO:0000313" key="3">
    <source>
        <dbReference type="EMBL" id="MBC5732493.1"/>
    </source>
</evidence>
<keyword evidence="4" id="KW-1185">Reference proteome</keyword>
<evidence type="ECO:0000259" key="2">
    <source>
        <dbReference type="Pfam" id="PF07883"/>
    </source>
</evidence>
<dbReference type="PANTHER" id="PTHR35848">
    <property type="entry name" value="OXALATE-BINDING PROTEIN"/>
    <property type="match status" value="1"/>
</dbReference>
<dbReference type="InterPro" id="IPR011051">
    <property type="entry name" value="RmlC_Cupin_sf"/>
</dbReference>
<dbReference type="Proteomes" id="UP000661435">
    <property type="component" value="Unassembled WGS sequence"/>
</dbReference>
<dbReference type="EMBL" id="JACOPP010000002">
    <property type="protein sequence ID" value="MBC5732493.1"/>
    <property type="molecule type" value="Genomic_DNA"/>
</dbReference>
<dbReference type="RefSeq" id="WP_186906395.1">
    <property type="nucleotide sequence ID" value="NZ_JACOPP010000002.1"/>
</dbReference>
<dbReference type="Gene3D" id="2.60.120.10">
    <property type="entry name" value="Jelly Rolls"/>
    <property type="match status" value="1"/>
</dbReference>
<evidence type="ECO:0000256" key="1">
    <source>
        <dbReference type="ARBA" id="ARBA00022723"/>
    </source>
</evidence>
<proteinExistence type="predicted"/>
<dbReference type="SUPFAM" id="SSF51182">
    <property type="entry name" value="RmlC-like cupins"/>
    <property type="match status" value="1"/>
</dbReference>
<gene>
    <name evidence="3" type="ORF">H8S57_01965</name>
</gene>
<dbReference type="Pfam" id="PF07883">
    <property type="entry name" value="Cupin_2"/>
    <property type="match status" value="1"/>
</dbReference>